<protein>
    <submittedName>
        <fullName evidence="6">Scf ubiquitin ligase subunit</fullName>
    </submittedName>
</protein>
<proteinExistence type="inferred from homology"/>
<dbReference type="Gene3D" id="1.20.1310.10">
    <property type="entry name" value="Cullin Repeats"/>
    <property type="match status" value="4"/>
</dbReference>
<feature type="compositionally biased region" description="Basic and acidic residues" evidence="4">
    <location>
        <begin position="747"/>
        <end position="762"/>
    </location>
</feature>
<dbReference type="InterPro" id="IPR045093">
    <property type="entry name" value="Cullin"/>
</dbReference>
<keyword evidence="6" id="KW-0436">Ligase</keyword>
<dbReference type="InterPro" id="IPR036390">
    <property type="entry name" value="WH_DNA-bd_sf"/>
</dbReference>
<feature type="domain" description="Cullin family profile" evidence="5">
    <location>
        <begin position="442"/>
        <end position="697"/>
    </location>
</feature>
<dbReference type="SUPFAM" id="SSF46785">
    <property type="entry name" value="Winged helix' DNA-binding domain"/>
    <property type="match status" value="1"/>
</dbReference>
<sequence>MISGRGRGKIRPPRRGLGGSVQSDFDTQWNIIQSALREIHEKNASALSFEQLYRAAYKIVLKKQGAELYEKVKIFEEQWFGTSVLPQIGRLITKNLNNTTTGGPGLAANERRITGEVFLKGLKATWEDHITCMNMTTDVLMYMDRVYCADNRKASIFTTSMGLFREHVLRSNASNSDRTTFDILNSVMLDQIQMEREGDIIDKTLLRSCVYMLEALYESDDENENEKLYLTVFEPVYLERSRQFYFLECKTLVEELDASAWLRRTQRRLAEEKERCQTTVSILTEAKIAKVVEEEMITARLDDFLKMEGSGLKSMIENDRYDDLKVLYELITKVDPSKGPLKSALQVRVVDLGREINKTIAETDFATISAKDDAASESTTKSKIQNLNAVAQATAAAIKWVDEVLQLKDKFDKMWERCFDEDLIIQTALTKSFSDFINDEARCSEYVSLFIDDNLKRGIKGKTENEVDHILAKAITLIRYIQDKDMFERYYKKHLTRRLLLAKSESNDVEKQMVSRMKQEVGNYFTSKIEGMFKDMSTSADLTSEYRTHIQNLGDMDRRQIDLTVNILTSNYWPSEALGGGKVEENGIRQPCEWPLEIKNLQDSFTAFYLKNRNGRKLTWLGYIGHADIRCVFPKIPGKEGPLGKDRRYDLNVSSYGMLVLLLFNDIGEEESLSYDEIQEKTQIPHNDLARVLTTLAVLPKARVLRKEPLTKDMAKSGDRFFFNTHFWSKTLKIRMPTLAGGATNKLEGDDERRETEDKNDEHRANTIDLCIVRTMKARKTLQHSKLFAEVIAQLSSRFKPDVNMMKKRVESLIEREYMERIEDAAVPTYQYLA</sequence>
<dbReference type="InterPro" id="IPR019559">
    <property type="entry name" value="Cullin_neddylation_domain"/>
</dbReference>
<comment type="similarity">
    <text evidence="1 2 3">Belongs to the cullin family.</text>
</comment>
<dbReference type="InterPro" id="IPR001373">
    <property type="entry name" value="Cullin_N"/>
</dbReference>
<dbReference type="SUPFAM" id="SSF74788">
    <property type="entry name" value="Cullin repeat-like"/>
    <property type="match status" value="1"/>
</dbReference>
<evidence type="ECO:0000256" key="2">
    <source>
        <dbReference type="PROSITE-ProRule" id="PRU00330"/>
    </source>
</evidence>
<dbReference type="EMBL" id="JBFCZG010000008">
    <property type="protein sequence ID" value="KAL3419288.1"/>
    <property type="molecule type" value="Genomic_DNA"/>
</dbReference>
<dbReference type="Pfam" id="PF00888">
    <property type="entry name" value="Cullin"/>
    <property type="match status" value="1"/>
</dbReference>
<dbReference type="SUPFAM" id="SSF75632">
    <property type="entry name" value="Cullin homology domain"/>
    <property type="match status" value="1"/>
</dbReference>
<dbReference type="Gene3D" id="1.10.10.10">
    <property type="entry name" value="Winged helix-like DNA-binding domain superfamily/Winged helix DNA-binding domain"/>
    <property type="match status" value="1"/>
</dbReference>
<evidence type="ECO:0000256" key="1">
    <source>
        <dbReference type="ARBA" id="ARBA00006019"/>
    </source>
</evidence>
<dbReference type="PANTHER" id="PTHR11932">
    <property type="entry name" value="CULLIN"/>
    <property type="match status" value="1"/>
</dbReference>
<dbReference type="SMART" id="SM00884">
    <property type="entry name" value="Cullin_Nedd8"/>
    <property type="match status" value="1"/>
</dbReference>
<dbReference type="GO" id="GO:0016874">
    <property type="term" value="F:ligase activity"/>
    <property type="evidence" value="ECO:0007669"/>
    <property type="project" value="UniProtKB-KW"/>
</dbReference>
<dbReference type="Pfam" id="PF10557">
    <property type="entry name" value="Cullin_Nedd8"/>
    <property type="match status" value="1"/>
</dbReference>
<feature type="region of interest" description="Disordered" evidence="4">
    <location>
        <begin position="743"/>
        <end position="762"/>
    </location>
</feature>
<dbReference type="InterPro" id="IPR036317">
    <property type="entry name" value="Cullin_homology_sf"/>
</dbReference>
<feature type="compositionally biased region" description="Basic residues" evidence="4">
    <location>
        <begin position="1"/>
        <end position="14"/>
    </location>
</feature>
<keyword evidence="7" id="KW-1185">Reference proteome</keyword>
<dbReference type="SMART" id="SM00182">
    <property type="entry name" value="CULLIN"/>
    <property type="match status" value="1"/>
</dbReference>
<dbReference type="PROSITE" id="PS50069">
    <property type="entry name" value="CULLIN_2"/>
    <property type="match status" value="1"/>
</dbReference>
<dbReference type="Proteomes" id="UP001629113">
    <property type="component" value="Unassembled WGS sequence"/>
</dbReference>
<dbReference type="InterPro" id="IPR016158">
    <property type="entry name" value="Cullin_homology"/>
</dbReference>
<accession>A0ABR4P7L0</accession>
<dbReference type="InterPro" id="IPR016159">
    <property type="entry name" value="Cullin_repeat-like_dom_sf"/>
</dbReference>
<organism evidence="6 7">
    <name type="scientific">Phlyctema vagabunda</name>
    <dbReference type="NCBI Taxonomy" id="108571"/>
    <lineage>
        <taxon>Eukaryota</taxon>
        <taxon>Fungi</taxon>
        <taxon>Dikarya</taxon>
        <taxon>Ascomycota</taxon>
        <taxon>Pezizomycotina</taxon>
        <taxon>Leotiomycetes</taxon>
        <taxon>Helotiales</taxon>
        <taxon>Dermateaceae</taxon>
        <taxon>Phlyctema</taxon>
    </lineage>
</organism>
<dbReference type="InterPro" id="IPR036388">
    <property type="entry name" value="WH-like_DNA-bd_sf"/>
</dbReference>
<evidence type="ECO:0000256" key="4">
    <source>
        <dbReference type="SAM" id="MobiDB-lite"/>
    </source>
</evidence>
<dbReference type="Gene3D" id="3.30.230.130">
    <property type="entry name" value="Cullin, Chain C, Domain 2"/>
    <property type="match status" value="1"/>
</dbReference>
<dbReference type="Pfam" id="PF26557">
    <property type="entry name" value="Cullin_AB"/>
    <property type="match status" value="1"/>
</dbReference>
<evidence type="ECO:0000313" key="7">
    <source>
        <dbReference type="Proteomes" id="UP001629113"/>
    </source>
</evidence>
<reference evidence="6 7" key="1">
    <citation type="submission" date="2024-06" db="EMBL/GenBank/DDBJ databases">
        <title>Complete genome of Phlyctema vagabunda strain 19-DSS-EL-015.</title>
        <authorList>
            <person name="Fiorenzani C."/>
        </authorList>
    </citation>
    <scope>NUCLEOTIDE SEQUENCE [LARGE SCALE GENOMIC DNA]</scope>
    <source>
        <strain evidence="6 7">19-DSS-EL-015</strain>
    </source>
</reference>
<comment type="caution">
    <text evidence="6">The sequence shown here is derived from an EMBL/GenBank/DDBJ whole genome shotgun (WGS) entry which is preliminary data.</text>
</comment>
<evidence type="ECO:0000256" key="3">
    <source>
        <dbReference type="RuleBase" id="RU003829"/>
    </source>
</evidence>
<evidence type="ECO:0000259" key="5">
    <source>
        <dbReference type="PROSITE" id="PS50069"/>
    </source>
</evidence>
<evidence type="ECO:0000313" key="6">
    <source>
        <dbReference type="EMBL" id="KAL3419288.1"/>
    </source>
</evidence>
<gene>
    <name evidence="6" type="ORF">PVAG01_09510</name>
</gene>
<name>A0ABR4P7L0_9HELO</name>
<dbReference type="InterPro" id="IPR059120">
    <property type="entry name" value="Cullin-like_AB"/>
</dbReference>
<feature type="region of interest" description="Disordered" evidence="4">
    <location>
        <begin position="1"/>
        <end position="22"/>
    </location>
</feature>